<sequence>MNEQILDLLAEATGTDEVKEDLDMNLFDEGLMDSLGMVQFLVDVDGTLGIEVPISEVQREDWDTPNKIIARLNEYKG</sequence>
<comment type="caution">
    <text evidence="7">The sequence shown here is derived from an EMBL/GenBank/DDBJ whole genome shotgun (WGS) entry which is preliminary data.</text>
</comment>
<name>K8ZNB6_9ENTE</name>
<dbReference type="AlphaFoldDB" id="K8ZNB6"/>
<feature type="domain" description="Carrier" evidence="6">
    <location>
        <begin position="1"/>
        <end position="76"/>
    </location>
</feature>
<dbReference type="GO" id="GO:0071555">
    <property type="term" value="P:cell wall organization"/>
    <property type="evidence" value="ECO:0007669"/>
    <property type="project" value="UniProtKB-KW"/>
</dbReference>
<dbReference type="GO" id="GO:0005737">
    <property type="term" value="C:cytoplasm"/>
    <property type="evidence" value="ECO:0007669"/>
    <property type="project" value="UniProtKB-SubCell"/>
</dbReference>
<dbReference type="GO" id="GO:0070395">
    <property type="term" value="P:lipoteichoic acid biosynthetic process"/>
    <property type="evidence" value="ECO:0007669"/>
    <property type="project" value="UniProtKB-UniRule"/>
</dbReference>
<protein>
    <recommendedName>
        <fullName evidence="5">D-alanyl carrier protein</fullName>
        <shortName evidence="5">DCP</shortName>
    </recommendedName>
    <alternativeName>
        <fullName evidence="5">D-alanine--poly(phosphoribitol) ligase subunit 2</fullName>
    </alternativeName>
</protein>
<dbReference type="Gene3D" id="1.10.1200.10">
    <property type="entry name" value="ACP-like"/>
    <property type="match status" value="1"/>
</dbReference>
<evidence type="ECO:0000256" key="2">
    <source>
        <dbReference type="ARBA" id="ARBA00022490"/>
    </source>
</evidence>
<evidence type="ECO:0000313" key="7">
    <source>
        <dbReference type="EMBL" id="EKU27051.1"/>
    </source>
</evidence>
<dbReference type="NCBIfam" id="TIGR01688">
    <property type="entry name" value="dltC"/>
    <property type="match status" value="1"/>
</dbReference>
<evidence type="ECO:0000259" key="6">
    <source>
        <dbReference type="PROSITE" id="PS50075"/>
    </source>
</evidence>
<gene>
    <name evidence="5" type="primary">dltC</name>
    <name evidence="7" type="ORF">C683_1047</name>
</gene>
<dbReference type="InterPro" id="IPR003230">
    <property type="entry name" value="DltC"/>
</dbReference>
<dbReference type="Proteomes" id="UP000016057">
    <property type="component" value="Unassembled WGS sequence"/>
</dbReference>
<keyword evidence="1 5" id="KW-0596">Phosphopantetheine</keyword>
<evidence type="ECO:0000256" key="3">
    <source>
        <dbReference type="ARBA" id="ARBA00022553"/>
    </source>
</evidence>
<dbReference type="Pfam" id="PF00550">
    <property type="entry name" value="PP-binding"/>
    <property type="match status" value="1"/>
</dbReference>
<dbReference type="UniPathway" id="UPA00556"/>
<dbReference type="EMBL" id="AMYT01000021">
    <property type="protein sequence ID" value="EKU27051.1"/>
    <property type="molecule type" value="Genomic_DNA"/>
</dbReference>
<dbReference type="InterPro" id="IPR036736">
    <property type="entry name" value="ACP-like_sf"/>
</dbReference>
<dbReference type="NCBIfam" id="NF003464">
    <property type="entry name" value="PRK05087.1"/>
    <property type="match status" value="1"/>
</dbReference>
<feature type="modified residue" description="O-(pantetheine 4'-phosphoryl)serine" evidence="5">
    <location>
        <position position="34"/>
    </location>
</feature>
<keyword evidence="4 5" id="KW-0961">Cell wall biogenesis/degradation</keyword>
<keyword evidence="2 5" id="KW-0963">Cytoplasm</keyword>
<proteinExistence type="inferred from homology"/>
<dbReference type="InterPro" id="IPR009081">
    <property type="entry name" value="PP-bd_ACP"/>
</dbReference>
<evidence type="ECO:0000313" key="8">
    <source>
        <dbReference type="Proteomes" id="UP000016057"/>
    </source>
</evidence>
<keyword evidence="3 5" id="KW-0597">Phosphoprotein</keyword>
<organism evidence="7 8">
    <name type="scientific">Catellicoccus marimammalium M35/04/3</name>
    <dbReference type="NCBI Taxonomy" id="1234409"/>
    <lineage>
        <taxon>Bacteria</taxon>
        <taxon>Bacillati</taxon>
        <taxon>Bacillota</taxon>
        <taxon>Bacilli</taxon>
        <taxon>Lactobacillales</taxon>
        <taxon>Enterococcaceae</taxon>
        <taxon>Catellicoccus</taxon>
    </lineage>
</organism>
<dbReference type="OrthoDB" id="6462171at2"/>
<comment type="subcellular location">
    <subcellularLocation>
        <location evidence="5">Cytoplasm</location>
    </subcellularLocation>
</comment>
<dbReference type="PROSITE" id="PS50075">
    <property type="entry name" value="CARRIER"/>
    <property type="match status" value="1"/>
</dbReference>
<dbReference type="GO" id="GO:0016874">
    <property type="term" value="F:ligase activity"/>
    <property type="evidence" value="ECO:0007669"/>
    <property type="project" value="UniProtKB-KW"/>
</dbReference>
<dbReference type="SUPFAM" id="SSF47336">
    <property type="entry name" value="ACP-like"/>
    <property type="match status" value="1"/>
</dbReference>
<dbReference type="HAMAP" id="MF_00565">
    <property type="entry name" value="DltC"/>
    <property type="match status" value="1"/>
</dbReference>
<evidence type="ECO:0000256" key="1">
    <source>
        <dbReference type="ARBA" id="ARBA00022450"/>
    </source>
</evidence>
<dbReference type="PATRIC" id="fig|1234409.3.peg.999"/>
<evidence type="ECO:0000256" key="4">
    <source>
        <dbReference type="ARBA" id="ARBA00023316"/>
    </source>
</evidence>
<comment type="PTM">
    <text evidence="5">4'-phosphopantetheine is transferred from CoA to a specific serine of apo-DCP.</text>
</comment>
<evidence type="ECO:0000256" key="5">
    <source>
        <dbReference type="HAMAP-Rule" id="MF_00565"/>
    </source>
</evidence>
<keyword evidence="7" id="KW-0436">Ligase</keyword>
<dbReference type="GO" id="GO:0036370">
    <property type="term" value="F:D-alanyl carrier activity"/>
    <property type="evidence" value="ECO:0007669"/>
    <property type="project" value="UniProtKB-UniRule"/>
</dbReference>
<comment type="function">
    <text evidence="5">Carrier protein involved in the D-alanylation of lipoteichoic acid (LTA). The loading of thioester-linked D-alanine onto DltC is catalyzed by D-alanine--D-alanyl carrier protein ligase DltA. The DltC-carried D-alanyl group is further transferred to cell membrane phosphatidylglycerol (PG) by forming an ester bond, probably catalyzed by DltD. D-alanylation of LTA plays an important role in modulating the properties of the cell wall in Gram-positive bacteria, influencing the net charge of the cell wall.</text>
</comment>
<dbReference type="STRING" id="1234409.C683_1047"/>
<comment type="pathway">
    <text evidence="5">Cell wall biogenesis; lipoteichoic acid biosynthesis.</text>
</comment>
<dbReference type="RefSeq" id="WP_009491698.1">
    <property type="nucleotide sequence ID" value="NZ_AMYT01000021.1"/>
</dbReference>
<keyword evidence="8" id="KW-1185">Reference proteome</keyword>
<reference evidence="7 8" key="1">
    <citation type="journal article" date="2013" name="Genome Announc.">
        <title>Draft Genome Sequence of Catellicoccus marimammalium, a Novel Species Commonly Found in Gull Feces.</title>
        <authorList>
            <person name="Weigand M.R."/>
            <person name="Ryu H."/>
            <person name="Bozcek L."/>
            <person name="Konstantinidis K.T."/>
            <person name="Santo Domingo J.W."/>
        </authorList>
    </citation>
    <scope>NUCLEOTIDE SEQUENCE [LARGE SCALE GENOMIC DNA]</scope>
    <source>
        <strain evidence="7 8">M35/04/3</strain>
    </source>
</reference>
<comment type="similarity">
    <text evidence="5">Belongs to the DltC family.</text>
</comment>
<accession>K8ZNB6</accession>
<dbReference type="eggNOG" id="COG0236">
    <property type="taxonomic scope" value="Bacteria"/>
</dbReference>